<name>A0A160PI02_9HYPH</name>
<keyword evidence="1" id="KW-1133">Transmembrane helix</keyword>
<organism evidence="2 3">
    <name type="scientific">Methylorubrum populi</name>
    <dbReference type="NCBI Taxonomy" id="223967"/>
    <lineage>
        <taxon>Bacteria</taxon>
        <taxon>Pseudomonadati</taxon>
        <taxon>Pseudomonadota</taxon>
        <taxon>Alphaproteobacteria</taxon>
        <taxon>Hyphomicrobiales</taxon>
        <taxon>Methylobacteriaceae</taxon>
        <taxon>Methylorubrum</taxon>
    </lineage>
</organism>
<gene>
    <name evidence="2" type="ORF">MPPM_3929</name>
</gene>
<proteinExistence type="predicted"/>
<dbReference type="Pfam" id="PF04657">
    <property type="entry name" value="DMT_YdcZ"/>
    <property type="match status" value="1"/>
</dbReference>
<dbReference type="AlphaFoldDB" id="A0A160PI02"/>
<feature type="transmembrane region" description="Helical" evidence="1">
    <location>
        <begin position="70"/>
        <end position="89"/>
    </location>
</feature>
<feature type="transmembrane region" description="Helical" evidence="1">
    <location>
        <begin position="128"/>
        <end position="146"/>
    </location>
</feature>
<keyword evidence="1" id="KW-0812">Transmembrane</keyword>
<evidence type="ECO:0000313" key="3">
    <source>
        <dbReference type="Proteomes" id="UP000218288"/>
    </source>
</evidence>
<dbReference type="RefSeq" id="WP_096486454.1">
    <property type="nucleotide sequence ID" value="NZ_AP014809.1"/>
</dbReference>
<accession>A0A160PI02</accession>
<protein>
    <recommendedName>
        <fullName evidence="4">DMT family transporter</fullName>
    </recommendedName>
</protein>
<feature type="transmembrane region" description="Helical" evidence="1">
    <location>
        <begin position="32"/>
        <end position="54"/>
    </location>
</feature>
<evidence type="ECO:0000313" key="2">
    <source>
        <dbReference type="EMBL" id="BAU92534.1"/>
    </source>
</evidence>
<dbReference type="Proteomes" id="UP000218288">
    <property type="component" value="Chromosome"/>
</dbReference>
<dbReference type="PANTHER" id="PTHR34821:SF2">
    <property type="entry name" value="INNER MEMBRANE PROTEIN YDCZ"/>
    <property type="match status" value="1"/>
</dbReference>
<evidence type="ECO:0000256" key="1">
    <source>
        <dbReference type="SAM" id="Phobius"/>
    </source>
</evidence>
<sequence length="147" mass="15181">MWFLYALTILAGLANAIQPGQNATLSKSLGLPVTAALLTLLVSTAGLLAGGLALGKLEIPTGQQLGQVPWWAWLGGFLSILLILAQLYASPAIGAATFLGIIVTVGVLASLVFDHFGWIGFQVHPASFWRVAGAVLMVVGVGLVAAF</sequence>
<dbReference type="InterPro" id="IPR006750">
    <property type="entry name" value="YdcZ"/>
</dbReference>
<dbReference type="EMBL" id="AP014809">
    <property type="protein sequence ID" value="BAU92534.1"/>
    <property type="molecule type" value="Genomic_DNA"/>
</dbReference>
<keyword evidence="1" id="KW-0472">Membrane</keyword>
<dbReference type="OrthoDB" id="7864805at2"/>
<dbReference type="PANTHER" id="PTHR34821">
    <property type="entry name" value="INNER MEMBRANE PROTEIN YDCZ"/>
    <property type="match status" value="1"/>
</dbReference>
<dbReference type="GO" id="GO:0005886">
    <property type="term" value="C:plasma membrane"/>
    <property type="evidence" value="ECO:0007669"/>
    <property type="project" value="TreeGrafter"/>
</dbReference>
<reference evidence="2 3" key="1">
    <citation type="journal article" date="2016" name="Genome Announc.">
        <title>Complete Genome Sequence of Methylobacterium populi P-1M, Isolated from Pink-Pigmented Household Biofilm.</title>
        <authorList>
            <person name="Morohoshi T."/>
            <person name="Ikeda T."/>
        </authorList>
    </citation>
    <scope>NUCLEOTIDE SEQUENCE [LARGE SCALE GENOMIC DNA]</scope>
    <source>
        <strain evidence="2 3">P-1M</strain>
    </source>
</reference>
<evidence type="ECO:0008006" key="4">
    <source>
        <dbReference type="Google" id="ProtNLM"/>
    </source>
</evidence>
<feature type="transmembrane region" description="Helical" evidence="1">
    <location>
        <begin position="95"/>
        <end position="116"/>
    </location>
</feature>